<keyword evidence="4 7" id="KW-0010">Activator</keyword>
<evidence type="ECO:0000313" key="9">
    <source>
        <dbReference type="EMBL" id="KAA8497982.1"/>
    </source>
</evidence>
<gene>
    <name evidence="7" type="primary">MED9</name>
    <name evidence="9" type="ORF">FVE85_5567</name>
</gene>
<protein>
    <recommendedName>
        <fullName evidence="7">Mediator of RNA polymerase II transcription subunit 9</fullName>
    </recommendedName>
    <alternativeName>
        <fullName evidence="7">Mediator complex subunit 9</fullName>
    </alternativeName>
</protein>
<evidence type="ECO:0000256" key="1">
    <source>
        <dbReference type="ARBA" id="ARBA00004123"/>
    </source>
</evidence>
<evidence type="ECO:0000256" key="7">
    <source>
        <dbReference type="RuleBase" id="RU364145"/>
    </source>
</evidence>
<name>A0A5J4Z4A2_PORPP</name>
<evidence type="ECO:0000256" key="4">
    <source>
        <dbReference type="ARBA" id="ARBA00023159"/>
    </source>
</evidence>
<dbReference type="Pfam" id="PF07544">
    <property type="entry name" value="Med9"/>
    <property type="match status" value="1"/>
</dbReference>
<dbReference type="GO" id="GO:0003712">
    <property type="term" value="F:transcription coregulator activity"/>
    <property type="evidence" value="ECO:0007669"/>
    <property type="project" value="InterPro"/>
</dbReference>
<comment type="subcellular location">
    <subcellularLocation>
        <location evidence="1 7">Nucleus</location>
    </subcellularLocation>
</comment>
<comment type="subunit">
    <text evidence="7">Component of the Mediator complex.</text>
</comment>
<feature type="compositionally biased region" description="Basic and acidic residues" evidence="8">
    <location>
        <begin position="1"/>
        <end position="19"/>
    </location>
</feature>
<keyword evidence="10" id="KW-1185">Reference proteome</keyword>
<keyword evidence="3 7" id="KW-0805">Transcription regulation</keyword>
<comment type="function">
    <text evidence="7">Component of the Mediator complex, a coactivator involved in the regulated transcription of nearly all RNA polymerase II-dependent genes. Mediator functions as a bridge to convey information from gene-specific regulatory proteins to the basal RNA polymerase II transcription machinery. Mediator is recruited to promoters by direct interactions with regulatory proteins and serves as a scaffold for the assembly of a functional preinitiation complex with RNA polymerase II and the general transcription factors.</text>
</comment>
<comment type="similarity">
    <text evidence="2 7">Belongs to the Mediator complex subunit 9 family.</text>
</comment>
<dbReference type="AlphaFoldDB" id="A0A5J4Z4A2"/>
<accession>A0A5J4Z4A2</accession>
<dbReference type="GO" id="GO:0016592">
    <property type="term" value="C:mediator complex"/>
    <property type="evidence" value="ECO:0007669"/>
    <property type="project" value="InterPro"/>
</dbReference>
<proteinExistence type="inferred from homology"/>
<evidence type="ECO:0000313" key="10">
    <source>
        <dbReference type="Proteomes" id="UP000324585"/>
    </source>
</evidence>
<dbReference type="InterPro" id="IPR011425">
    <property type="entry name" value="Med9"/>
</dbReference>
<comment type="caution">
    <text evidence="9">The sequence shown here is derived from an EMBL/GenBank/DDBJ whole genome shotgun (WGS) entry which is preliminary data.</text>
</comment>
<evidence type="ECO:0000256" key="6">
    <source>
        <dbReference type="ARBA" id="ARBA00023242"/>
    </source>
</evidence>
<dbReference type="Proteomes" id="UP000324585">
    <property type="component" value="Unassembled WGS sequence"/>
</dbReference>
<evidence type="ECO:0000256" key="2">
    <source>
        <dbReference type="ARBA" id="ARBA00008089"/>
    </source>
</evidence>
<sequence length="230" mass="24831">MEGKEAAAATERGEDDKVMRNGGNGERAAEEEDEEAPEVTIAMDEINAALNAQGAGSTDGAVDKSAAVEKEDAGMSKGMDAEEDDNLGKRVKIVHPRDDEPEAGGAPKRIRLSDGDVVSGDDRPKLSLAPAIDSSELLDENGFLDELHWVEQLADVLECLEERGEESTVREKSIILRQRIQQTYAFLRALPGAGLSRSEQVARISSLVAEIRRKKLLLSEYAASCAVPED</sequence>
<keyword evidence="6 7" id="KW-0539">Nucleus</keyword>
<dbReference type="EMBL" id="VRMN01000001">
    <property type="protein sequence ID" value="KAA8497982.1"/>
    <property type="molecule type" value="Genomic_DNA"/>
</dbReference>
<feature type="region of interest" description="Disordered" evidence="8">
    <location>
        <begin position="1"/>
        <end position="119"/>
    </location>
</feature>
<dbReference type="GO" id="GO:0006357">
    <property type="term" value="P:regulation of transcription by RNA polymerase II"/>
    <property type="evidence" value="ECO:0007669"/>
    <property type="project" value="InterPro"/>
</dbReference>
<organism evidence="9 10">
    <name type="scientific">Porphyridium purpureum</name>
    <name type="common">Red alga</name>
    <name type="synonym">Porphyridium cruentum</name>
    <dbReference type="NCBI Taxonomy" id="35688"/>
    <lineage>
        <taxon>Eukaryota</taxon>
        <taxon>Rhodophyta</taxon>
        <taxon>Bangiophyceae</taxon>
        <taxon>Porphyridiales</taxon>
        <taxon>Porphyridiaceae</taxon>
        <taxon>Porphyridium</taxon>
    </lineage>
</organism>
<evidence type="ECO:0000256" key="8">
    <source>
        <dbReference type="SAM" id="MobiDB-lite"/>
    </source>
</evidence>
<keyword evidence="5 7" id="KW-0804">Transcription</keyword>
<evidence type="ECO:0000256" key="3">
    <source>
        <dbReference type="ARBA" id="ARBA00023015"/>
    </source>
</evidence>
<reference evidence="10" key="1">
    <citation type="journal article" date="2019" name="Nat. Commun.">
        <title>Expansion of phycobilisome linker gene families in mesophilic red algae.</title>
        <authorList>
            <person name="Lee J."/>
            <person name="Kim D."/>
            <person name="Bhattacharya D."/>
            <person name="Yoon H.S."/>
        </authorList>
    </citation>
    <scope>NUCLEOTIDE SEQUENCE [LARGE SCALE GENOMIC DNA]</scope>
    <source>
        <strain evidence="10">CCMP 1328</strain>
    </source>
</reference>
<evidence type="ECO:0000256" key="5">
    <source>
        <dbReference type="ARBA" id="ARBA00023163"/>
    </source>
</evidence>